<name>A0A834I0V0_RHYFE</name>
<keyword evidence="3" id="KW-1185">Reference proteome</keyword>
<reference evidence="2" key="1">
    <citation type="submission" date="2020-08" db="EMBL/GenBank/DDBJ databases">
        <title>Genome sequencing and assembly of the red palm weevil Rhynchophorus ferrugineus.</title>
        <authorList>
            <person name="Dias G.B."/>
            <person name="Bergman C.M."/>
            <person name="Manee M."/>
        </authorList>
    </citation>
    <scope>NUCLEOTIDE SEQUENCE</scope>
    <source>
        <strain evidence="2">AA-2017</strain>
        <tissue evidence="2">Whole larva</tissue>
    </source>
</reference>
<organism evidence="2 3">
    <name type="scientific">Rhynchophorus ferrugineus</name>
    <name type="common">Red palm weevil</name>
    <name type="synonym">Curculio ferrugineus</name>
    <dbReference type="NCBI Taxonomy" id="354439"/>
    <lineage>
        <taxon>Eukaryota</taxon>
        <taxon>Metazoa</taxon>
        <taxon>Ecdysozoa</taxon>
        <taxon>Arthropoda</taxon>
        <taxon>Hexapoda</taxon>
        <taxon>Insecta</taxon>
        <taxon>Pterygota</taxon>
        <taxon>Neoptera</taxon>
        <taxon>Endopterygota</taxon>
        <taxon>Coleoptera</taxon>
        <taxon>Polyphaga</taxon>
        <taxon>Cucujiformia</taxon>
        <taxon>Curculionidae</taxon>
        <taxon>Dryophthorinae</taxon>
        <taxon>Rhynchophorus</taxon>
    </lineage>
</organism>
<proteinExistence type="predicted"/>
<evidence type="ECO:0000313" key="3">
    <source>
        <dbReference type="Proteomes" id="UP000625711"/>
    </source>
</evidence>
<dbReference type="Proteomes" id="UP000625711">
    <property type="component" value="Unassembled WGS sequence"/>
</dbReference>
<sequence length="194" mass="22126">MTTLSWLSRRKGKTPEKKNKFIYRCRARSSSAQASSGLELYNARYNVTNRWRVQLLSPFEQYGLLFTSRGGRYSAFPNLYASCHIFGPSVNLAAMCPPFASMKPIVEWRFFTSLRQDCKKLDGGRTERRPTTILIKTKSPRSLSDAFQLLFILKILLLAPAAAAAVTVRDAPNEERANAEEEEELENEEPKRKE</sequence>
<protein>
    <submittedName>
        <fullName evidence="2">Uncharacterized protein</fullName>
    </submittedName>
</protein>
<accession>A0A834I0V0</accession>
<evidence type="ECO:0000313" key="2">
    <source>
        <dbReference type="EMBL" id="KAF7272405.1"/>
    </source>
</evidence>
<gene>
    <name evidence="2" type="ORF">GWI33_014792</name>
</gene>
<comment type="caution">
    <text evidence="2">The sequence shown here is derived from an EMBL/GenBank/DDBJ whole genome shotgun (WGS) entry which is preliminary data.</text>
</comment>
<feature type="region of interest" description="Disordered" evidence="1">
    <location>
        <begin position="169"/>
        <end position="194"/>
    </location>
</feature>
<dbReference type="AlphaFoldDB" id="A0A834I0V0"/>
<evidence type="ECO:0000256" key="1">
    <source>
        <dbReference type="SAM" id="MobiDB-lite"/>
    </source>
</evidence>
<dbReference type="EMBL" id="JAACXV010013769">
    <property type="protein sequence ID" value="KAF7272405.1"/>
    <property type="molecule type" value="Genomic_DNA"/>
</dbReference>